<accession>A0A9W8CC68</accession>
<feature type="compositionally biased region" description="Low complexity" evidence="3">
    <location>
        <begin position="461"/>
        <end position="472"/>
    </location>
</feature>
<proteinExistence type="predicted"/>
<keyword evidence="6" id="KW-1185">Reference proteome</keyword>
<gene>
    <name evidence="5" type="ORF">IRJ41_017864</name>
</gene>
<dbReference type="GO" id="GO:0009986">
    <property type="term" value="C:cell surface"/>
    <property type="evidence" value="ECO:0007669"/>
    <property type="project" value="TreeGrafter"/>
</dbReference>
<reference evidence="5" key="1">
    <citation type="submission" date="2021-02" db="EMBL/GenBank/DDBJ databases">
        <title>Comparative genomics reveals that relaxation of natural selection precedes convergent phenotypic evolution of cavefish.</title>
        <authorList>
            <person name="Peng Z."/>
        </authorList>
    </citation>
    <scope>NUCLEOTIDE SEQUENCE</scope>
    <source>
        <tissue evidence="5">Muscle</tissue>
    </source>
</reference>
<evidence type="ECO:0000313" key="6">
    <source>
        <dbReference type="Proteomes" id="UP001059041"/>
    </source>
</evidence>
<keyword evidence="2" id="KW-0325">Glycoprotein</keyword>
<feature type="non-terminal residue" evidence="5">
    <location>
        <position position="1933"/>
    </location>
</feature>
<dbReference type="GO" id="GO:0032426">
    <property type="term" value="C:stereocilium tip"/>
    <property type="evidence" value="ECO:0007669"/>
    <property type="project" value="TreeGrafter"/>
</dbReference>
<dbReference type="Pfam" id="PF21058">
    <property type="entry name" value="Stereocilin"/>
    <property type="match status" value="1"/>
</dbReference>
<dbReference type="PANTHER" id="PTHR23412:SF14">
    <property type="entry name" value="STEREOCILIN-RELATED"/>
    <property type="match status" value="1"/>
</dbReference>
<dbReference type="GO" id="GO:0060091">
    <property type="term" value="C:kinocilium"/>
    <property type="evidence" value="ECO:0007669"/>
    <property type="project" value="TreeGrafter"/>
</dbReference>
<feature type="region of interest" description="Disordered" evidence="3">
    <location>
        <begin position="443"/>
        <end position="472"/>
    </location>
</feature>
<protein>
    <submittedName>
        <fullName evidence="5">Stereocilin-like</fullName>
    </submittedName>
</protein>
<sequence>SKPSESFLAFLFSHITSLPLPSDSSTVSWHMTGPWSKKEDQKEAIFKELVGIWRKFGGWNPHKTQPPVERQQDQQIHSIVRSIMGGLKSLGFLPRKSTGLPSLNKAFDRNRLSGFLYNISMYLQEMSAELDDRPRPFSNDQFWENLLYTLLQTARETSLGLRDGKTPPRPSFKLQDLFLSLRGSPHWDGLLGLIQSILTLTEQQPQKPILTFVSQNWKTISALLETVLQALVSGTYSQAVAGLQGLICVLKGRNDCAINLSWLQQLLSFMETRNWKPVVSLHPLSVENSQRDAALSTGRFKPFLVPPEVQRQEQILLNQTGSDSESLASLQALLLQALSRSNAGERAVQFAERNPALLQGLDNLRHGLLHNVGRRVYGNLRRKVLHMTKALLDDVSTMVGEPQYSHHGRCSVGDLRQLILWGIRHNLTWNAEAMGFRSEGLPSRPSFMSCPSLEERKRTSKQQQLSSRSSRQHQQWLNVYEHGDLDLSPSDEILEAACNDSLPGLTGVSNFTVFLYCNLFEGNDGSQDPEISHLGIDLHATCSDAAWYLSAAEQDFLWVHVCSEFFAREFNKTVCANSTFWLQHAHQVESARDYQFINHTSIDDICLQLSTDVSGGSHPDATENCLALLSSKAITAQDFRKCFLPNNTALIASLCGNESSQVPQDGSWAAEYCSKVNPIHSSSGSKDRLCDYSNWKIEHFINSTTFELCRTTEGLKDYICKNNTLYLMLVRQQPSLLEYCLNSKEKQDSKCVLQQLFDMLPAPYDFDTSQLCVNPLPILQEAIHQLTLCEVVVDERTGWLATVSYVLQVLDYVVGLSEGLEEGEKEVRQGLGQAILLSSLQDNASFWATLRPDASMSVLHTVGIFLKREQNSSLKEEILSCFSQPILWDLIQREVNSSALRFLMQEYLQMPRDSIRSVVLSAEKDAVKRFLSYVHQSWDQIQVETMQVSPKEQEAMETMTAAFIHKFPRVTQELFIDLSQFIPYMSVSDIMTFPASLMVNESVLMAISDHSSEMKSPQKQAFVNRLLQSNVAGDVSTWPPYFLSSILPLLPYLPVSHFQQLTSQQLTPLIEMLGNSSLDATRGRHVLRTVFNKGKNLTSDTVLRLGVLICYLNSEDLQQLLSSLTHSSTLWQQLARCVSEGHISGSGRLSHWLGMALKSLNSSVLSASALASLHGILPQMGASFLETLSSVELLNIVTLPAVPTFPPAQAFQILNKIAEETNLSANTLCRLKPLFSGLGPSVLEKLVLFESTETADCHCWSQLLFDLQPAHRTMVLLALQQVLERKSANITQRLHCLLPFVSLRKLMSDLDGETVLRHISLFKYMPWSHQQAQMLFKMIHRTVNITRESILDLGRIAGGMTCEWLRLWVNDSGFTELLQFITKLPGGLRPALRMCIVMELQKQADIDLNNLEPTFVANLPVTMMEHLSNSSLIRVLAYLRQHFIDFLQLPRHKQAALAEKAMDVLGISEGGLTGVSMDMLGPLLPFLDRDALADIDREALKHRLEELKQYCLPSDSFRQISALLTERSMLGDPKTWTVGDIEHVGRLVFTLSPRQIKSLPLGDLRKDTVEQVLMSQWLWKESEVGKACSDLKGLRDTINSLIHKIIRGQWWMRRGPIPSCADIKGTFPSAWRSYQLNRMKRRELKECVEFMGLDGTLDAEQREALWMELRPVYKPVRLLKPERVLELGCILTGMGERELQAVDLSNLAVVANLGSLNGWNAKNMRAAVLGIMRRLKRKPEELGVLELVSFGHLLCGLTSSEISHLDPFNLSVAALFLRETALPCSGQQTDTLTSRLSNHLGFGPVSSWGSEVFTEIGTLAAGLDDMIMSALIKEQIEGLTSAAIARIPPRKLAVVFSAMQLSWLSPEQAWAVTEEQWAELDSEQRQALGMAQYEGELMFGHRGRNQAPSLHCADSFKECLLVFVCALWNLLYR</sequence>
<keyword evidence="1" id="KW-0732">Signal</keyword>
<evidence type="ECO:0000313" key="5">
    <source>
        <dbReference type="EMBL" id="KAI7814422.1"/>
    </source>
</evidence>
<organism evidence="5 6">
    <name type="scientific">Triplophysa rosa</name>
    <name type="common">Cave loach</name>
    <dbReference type="NCBI Taxonomy" id="992332"/>
    <lineage>
        <taxon>Eukaryota</taxon>
        <taxon>Metazoa</taxon>
        <taxon>Chordata</taxon>
        <taxon>Craniata</taxon>
        <taxon>Vertebrata</taxon>
        <taxon>Euteleostomi</taxon>
        <taxon>Actinopterygii</taxon>
        <taxon>Neopterygii</taxon>
        <taxon>Teleostei</taxon>
        <taxon>Ostariophysi</taxon>
        <taxon>Cypriniformes</taxon>
        <taxon>Nemacheilidae</taxon>
        <taxon>Triplophysa</taxon>
    </lineage>
</organism>
<dbReference type="EMBL" id="JAFHDT010000001">
    <property type="protein sequence ID" value="KAI7814422.1"/>
    <property type="molecule type" value="Genomic_DNA"/>
</dbReference>
<comment type="caution">
    <text evidence="5">The sequence shown here is derived from an EMBL/GenBank/DDBJ whole genome shotgun (WGS) entry which is preliminary data.</text>
</comment>
<dbReference type="InterPro" id="IPR048992">
    <property type="entry name" value="Stereocilin_LRR"/>
</dbReference>
<dbReference type="InterPro" id="IPR026664">
    <property type="entry name" value="Stereocilin-rel"/>
</dbReference>
<evidence type="ECO:0000256" key="2">
    <source>
        <dbReference type="ARBA" id="ARBA00023180"/>
    </source>
</evidence>
<evidence type="ECO:0000259" key="4">
    <source>
        <dbReference type="Pfam" id="PF21058"/>
    </source>
</evidence>
<evidence type="ECO:0000256" key="3">
    <source>
        <dbReference type="SAM" id="MobiDB-lite"/>
    </source>
</evidence>
<dbReference type="Proteomes" id="UP001059041">
    <property type="component" value="Linkage Group LG1"/>
</dbReference>
<name>A0A9W8CC68_TRIRA</name>
<dbReference type="PANTHER" id="PTHR23412">
    <property type="entry name" value="STEREOCILIN RELATED"/>
    <property type="match status" value="1"/>
</dbReference>
<evidence type="ECO:0000256" key="1">
    <source>
        <dbReference type="ARBA" id="ARBA00022729"/>
    </source>
</evidence>
<dbReference type="GO" id="GO:0007160">
    <property type="term" value="P:cell-matrix adhesion"/>
    <property type="evidence" value="ECO:0007669"/>
    <property type="project" value="TreeGrafter"/>
</dbReference>
<feature type="domain" description="Stereocilin LRR" evidence="4">
    <location>
        <begin position="848"/>
        <end position="1247"/>
    </location>
</feature>